<protein>
    <submittedName>
        <fullName evidence="1">Uncharacterized protein</fullName>
    </submittedName>
</protein>
<dbReference type="AlphaFoldDB" id="A0A1Q5THH1"/>
<name>A0A1Q5THH1_9GAMM</name>
<keyword evidence="2" id="KW-1185">Reference proteome</keyword>
<proteinExistence type="predicted"/>
<evidence type="ECO:0000313" key="1">
    <source>
        <dbReference type="EMBL" id="OKO99688.1"/>
    </source>
</evidence>
<dbReference type="EMBL" id="MKGQ01000048">
    <property type="protein sequence ID" value="OKO99688.1"/>
    <property type="molecule type" value="Genomic_DNA"/>
</dbReference>
<comment type="caution">
    <text evidence="1">The sequence shown here is derived from an EMBL/GenBank/DDBJ whole genome shotgun (WGS) entry which is preliminary data.</text>
</comment>
<accession>A0A1Q5THH1</accession>
<evidence type="ECO:0000313" key="2">
    <source>
        <dbReference type="Proteomes" id="UP000186268"/>
    </source>
</evidence>
<sequence length="74" mass="8399">METKITPKYTSLYCDISKDLRDEFIDRCKEAGIDASTPMCFSVEPIEFVRIIHDGLAKIAISLLDGVVMRNFVQ</sequence>
<dbReference type="Proteomes" id="UP000186268">
    <property type="component" value="Unassembled WGS sequence"/>
</dbReference>
<organism evidence="1 2">
    <name type="scientific">Xenorhabdus eapokensis</name>
    <dbReference type="NCBI Taxonomy" id="1873482"/>
    <lineage>
        <taxon>Bacteria</taxon>
        <taxon>Pseudomonadati</taxon>
        <taxon>Pseudomonadota</taxon>
        <taxon>Gammaproteobacteria</taxon>
        <taxon>Enterobacterales</taxon>
        <taxon>Morganellaceae</taxon>
        <taxon>Xenorhabdus</taxon>
    </lineage>
</organism>
<gene>
    <name evidence="1" type="ORF">Xedl_03570</name>
</gene>
<reference evidence="1 2" key="1">
    <citation type="submission" date="2016-09" db="EMBL/GenBank/DDBJ databases">
        <title>Xenorhabdus thuongxuanensis sp. nov. and Xenorhabdus eapokensis sp. nov., isolated from Steinernema species.</title>
        <authorList>
            <person name="Kaempfer P."/>
            <person name="Tobias N.J."/>
            <person name="Phan Ke L."/>
            <person name="Bode H.B."/>
            <person name="Glaeser S.P."/>
        </authorList>
    </citation>
    <scope>NUCLEOTIDE SEQUENCE [LARGE SCALE GENOMIC DNA]</scope>
    <source>
        <strain evidence="1 2">DL20</strain>
    </source>
</reference>